<dbReference type="KEGG" id="lgi:LOTGIDRAFT_120970"/>
<dbReference type="SUPFAM" id="SSF82895">
    <property type="entry name" value="TSP-1 type 1 repeat"/>
    <property type="match status" value="1"/>
</dbReference>
<dbReference type="FunFam" id="2.20.100.10:FF:000001">
    <property type="entry name" value="semaphorin-5A isoform X1"/>
    <property type="match status" value="1"/>
</dbReference>
<evidence type="ECO:0000256" key="2">
    <source>
        <dbReference type="ARBA" id="ARBA00023157"/>
    </source>
</evidence>
<dbReference type="EMBL" id="KB202094">
    <property type="protein sequence ID" value="ESO92404.1"/>
    <property type="molecule type" value="Genomic_DNA"/>
</dbReference>
<evidence type="ECO:0000313" key="3">
    <source>
        <dbReference type="EMBL" id="ESO92404.1"/>
    </source>
</evidence>
<dbReference type="RefSeq" id="XP_009056961.1">
    <property type="nucleotide sequence ID" value="XM_009058713.1"/>
</dbReference>
<organism evidence="3 4">
    <name type="scientific">Lottia gigantea</name>
    <name type="common">Giant owl limpet</name>
    <dbReference type="NCBI Taxonomy" id="225164"/>
    <lineage>
        <taxon>Eukaryota</taxon>
        <taxon>Metazoa</taxon>
        <taxon>Spiralia</taxon>
        <taxon>Lophotrochozoa</taxon>
        <taxon>Mollusca</taxon>
        <taxon>Gastropoda</taxon>
        <taxon>Patellogastropoda</taxon>
        <taxon>Lottioidea</taxon>
        <taxon>Lottiidae</taxon>
        <taxon>Lottia</taxon>
    </lineage>
</organism>
<feature type="non-terminal residue" evidence="3">
    <location>
        <position position="1"/>
    </location>
</feature>
<accession>V4BTW6</accession>
<protein>
    <submittedName>
        <fullName evidence="3">Uncharacterized protein</fullName>
    </submittedName>
</protein>
<evidence type="ECO:0000256" key="1">
    <source>
        <dbReference type="ARBA" id="ARBA00022737"/>
    </source>
</evidence>
<dbReference type="STRING" id="225164.V4BTW6"/>
<reference evidence="3 4" key="1">
    <citation type="journal article" date="2013" name="Nature">
        <title>Insights into bilaterian evolution from three spiralian genomes.</title>
        <authorList>
            <person name="Simakov O."/>
            <person name="Marletaz F."/>
            <person name="Cho S.J."/>
            <person name="Edsinger-Gonzales E."/>
            <person name="Havlak P."/>
            <person name="Hellsten U."/>
            <person name="Kuo D.H."/>
            <person name="Larsson T."/>
            <person name="Lv J."/>
            <person name="Arendt D."/>
            <person name="Savage R."/>
            <person name="Osoegawa K."/>
            <person name="de Jong P."/>
            <person name="Grimwood J."/>
            <person name="Chapman J.A."/>
            <person name="Shapiro H."/>
            <person name="Aerts A."/>
            <person name="Otillar R.P."/>
            <person name="Terry A.Y."/>
            <person name="Boore J.L."/>
            <person name="Grigoriev I.V."/>
            <person name="Lindberg D.R."/>
            <person name="Seaver E.C."/>
            <person name="Weisblat D.A."/>
            <person name="Putnam N.H."/>
            <person name="Rokhsar D.S."/>
        </authorList>
    </citation>
    <scope>NUCLEOTIDE SEQUENCE [LARGE SCALE GENOMIC DNA]</scope>
</reference>
<evidence type="ECO:0000313" key="4">
    <source>
        <dbReference type="Proteomes" id="UP000030746"/>
    </source>
</evidence>
<dbReference type="InterPro" id="IPR036383">
    <property type="entry name" value="TSP1_rpt_sf"/>
</dbReference>
<dbReference type="InterPro" id="IPR052065">
    <property type="entry name" value="Compl_asym_regulator"/>
</dbReference>
<dbReference type="Pfam" id="PF00090">
    <property type="entry name" value="TSP_1"/>
    <property type="match status" value="1"/>
</dbReference>
<dbReference type="Proteomes" id="UP000030746">
    <property type="component" value="Unassembled WGS sequence"/>
</dbReference>
<name>V4BTW6_LOTGI</name>
<sequence>WSDWGTCSLTCGNGTQVRTRTCDGPHFGGKECDPPGSESQACNTHPCPGTRHRFISFPSYIFTYILFPLICTRNGNTYIVCLWYII</sequence>
<gene>
    <name evidence="3" type="ORF">LOTGIDRAFT_120970</name>
</gene>
<dbReference type="OMA" id="MNCQLEP"/>
<dbReference type="GeneID" id="20231915"/>
<dbReference type="Gene3D" id="2.20.100.10">
    <property type="entry name" value="Thrombospondin type-1 (TSP1) repeat"/>
    <property type="match status" value="1"/>
</dbReference>
<dbReference type="OrthoDB" id="6273859at2759"/>
<dbReference type="PANTHER" id="PTHR22906:SF21">
    <property type="entry name" value="SEMA DOMAIN-CONTAINING PROTEIN"/>
    <property type="match status" value="1"/>
</dbReference>
<keyword evidence="2" id="KW-1015">Disulfide bond</keyword>
<keyword evidence="4" id="KW-1185">Reference proteome</keyword>
<dbReference type="InterPro" id="IPR000884">
    <property type="entry name" value="TSP1_rpt"/>
</dbReference>
<keyword evidence="1" id="KW-0677">Repeat</keyword>
<dbReference type="SMART" id="SM00209">
    <property type="entry name" value="TSP1"/>
    <property type="match status" value="1"/>
</dbReference>
<dbReference type="PANTHER" id="PTHR22906">
    <property type="entry name" value="PROPERDIN"/>
    <property type="match status" value="1"/>
</dbReference>
<dbReference type="PROSITE" id="PS50092">
    <property type="entry name" value="TSP1"/>
    <property type="match status" value="1"/>
</dbReference>
<dbReference type="AlphaFoldDB" id="V4BTW6"/>
<dbReference type="HOGENOM" id="CLU_2504270_0_0_1"/>
<dbReference type="CTD" id="20231915"/>
<proteinExistence type="predicted"/>